<gene>
    <name evidence="2" type="ORF">HKK74_33875</name>
</gene>
<evidence type="ECO:0000313" key="2">
    <source>
        <dbReference type="EMBL" id="MBC6470442.1"/>
    </source>
</evidence>
<accession>A0ABR7M161</accession>
<reference evidence="2 3" key="1">
    <citation type="submission" date="2020-06" db="EMBL/GenBank/DDBJ databases">
        <title>Actinomadura xiongansis sp. nov., isolated from soil of Baiyangdian.</title>
        <authorList>
            <person name="Zhang X."/>
        </authorList>
    </citation>
    <scope>NUCLEOTIDE SEQUENCE [LARGE SCALE GENOMIC DNA]</scope>
    <source>
        <strain evidence="2 3">HBUM206468</strain>
    </source>
</reference>
<feature type="domain" description="WCX" evidence="1">
    <location>
        <begin position="7"/>
        <end position="81"/>
    </location>
</feature>
<comment type="caution">
    <text evidence="2">The sequence shown here is derived from an EMBL/GenBank/DDBJ whole genome shotgun (WGS) entry which is preliminary data.</text>
</comment>
<sequence length="96" mass="10575">MASIPTQYEVVVDIRAAAADVARVVSHWGRVEALDDASCRLHMSVDTFEWPTVVLTSVGADFEVVRPAELRDYLRATGERFARAGSRLGSARPEEN</sequence>
<organism evidence="2 3">
    <name type="scientific">Actinomadura alba</name>
    <dbReference type="NCBI Taxonomy" id="406431"/>
    <lineage>
        <taxon>Bacteria</taxon>
        <taxon>Bacillati</taxon>
        <taxon>Actinomycetota</taxon>
        <taxon>Actinomycetes</taxon>
        <taxon>Streptosporangiales</taxon>
        <taxon>Thermomonosporaceae</taxon>
        <taxon>Actinomadura</taxon>
    </lineage>
</organism>
<dbReference type="InterPro" id="IPR057727">
    <property type="entry name" value="WCX_dom"/>
</dbReference>
<name>A0ABR7M161_9ACTN</name>
<dbReference type="Pfam" id="PF25583">
    <property type="entry name" value="WCX"/>
    <property type="match status" value="1"/>
</dbReference>
<dbReference type="EMBL" id="JABVEC010000041">
    <property type="protein sequence ID" value="MBC6470442.1"/>
    <property type="molecule type" value="Genomic_DNA"/>
</dbReference>
<evidence type="ECO:0000313" key="3">
    <source>
        <dbReference type="Proteomes" id="UP000805614"/>
    </source>
</evidence>
<keyword evidence="3" id="KW-1185">Reference proteome</keyword>
<dbReference type="Proteomes" id="UP000805614">
    <property type="component" value="Unassembled WGS sequence"/>
</dbReference>
<proteinExistence type="predicted"/>
<evidence type="ECO:0000259" key="1">
    <source>
        <dbReference type="Pfam" id="PF25583"/>
    </source>
</evidence>
<protein>
    <submittedName>
        <fullName evidence="2">WYL domain-containing protein</fullName>
    </submittedName>
</protein>